<dbReference type="InterPro" id="IPR032466">
    <property type="entry name" value="Metal_Hydrolase"/>
</dbReference>
<proteinExistence type="predicted"/>
<dbReference type="GO" id="GO:0016787">
    <property type="term" value="F:hydrolase activity"/>
    <property type="evidence" value="ECO:0007669"/>
    <property type="project" value="InterPro"/>
</dbReference>
<accession>A0A931BWT3</accession>
<sequence>MRILDSHFHWWPRTFFEQLCARKDFPKARRNANGGYDYWRKEGSTGLLNLEPEWFDLETQFAYMDRLGHQVDVVCSIGPLSIHFSDIPAEEGRDAAMQWNEEMAGAQRKYSGRLWASAAVPLVDTGIALEVLDHAICKLGLMGVNLPGSVGNDPRIDAERLEPFYSRVAELGIPMFLHPTDAVFQDVLEGYDGALHLTMGRVMEVSVAASRLIFSGIMERHPNLKIVMSHTGGALPYQSGRMDKNGARVRLPHPPSTYMKRMFTDTVSPHSLGMKFAIEYYGIDNVMYGTDYPCWDPAAALKLLDELDLSDTDKEKLFYGNAKRILGLRAPAEACVDQARSEPAHI</sequence>
<dbReference type="GO" id="GO:0016831">
    <property type="term" value="F:carboxy-lyase activity"/>
    <property type="evidence" value="ECO:0007669"/>
    <property type="project" value="InterPro"/>
</dbReference>
<evidence type="ECO:0000313" key="3">
    <source>
        <dbReference type="EMBL" id="MBF9235285.1"/>
    </source>
</evidence>
<dbReference type="PANTHER" id="PTHR21240:SF28">
    <property type="entry name" value="ISO-OROTATE DECARBOXYLASE (EUROFUNG)"/>
    <property type="match status" value="1"/>
</dbReference>
<evidence type="ECO:0000259" key="2">
    <source>
        <dbReference type="Pfam" id="PF04909"/>
    </source>
</evidence>
<comment type="caution">
    <text evidence="3">The sequence shown here is derived from an EMBL/GenBank/DDBJ whole genome shotgun (WGS) entry which is preliminary data.</text>
</comment>
<dbReference type="RefSeq" id="WP_196273278.1">
    <property type="nucleotide sequence ID" value="NZ_JADQDO010000011.1"/>
</dbReference>
<evidence type="ECO:0000256" key="1">
    <source>
        <dbReference type="ARBA" id="ARBA00023239"/>
    </source>
</evidence>
<dbReference type="Proteomes" id="UP000599312">
    <property type="component" value="Unassembled WGS sequence"/>
</dbReference>
<dbReference type="SUPFAM" id="SSF51556">
    <property type="entry name" value="Metallo-dependent hydrolases"/>
    <property type="match status" value="1"/>
</dbReference>
<keyword evidence="4" id="KW-1185">Reference proteome</keyword>
<gene>
    <name evidence="3" type="ORF">I2H38_18080</name>
</gene>
<dbReference type="InterPro" id="IPR006680">
    <property type="entry name" value="Amidohydro-rel"/>
</dbReference>
<protein>
    <submittedName>
        <fullName evidence="3">Amidohydrolase family protein</fullName>
    </submittedName>
</protein>
<dbReference type="GO" id="GO:0005737">
    <property type="term" value="C:cytoplasm"/>
    <property type="evidence" value="ECO:0007669"/>
    <property type="project" value="TreeGrafter"/>
</dbReference>
<keyword evidence="1" id="KW-0456">Lyase</keyword>
<organism evidence="3 4">
    <name type="scientific">Microvirga alba</name>
    <dbReference type="NCBI Taxonomy" id="2791025"/>
    <lineage>
        <taxon>Bacteria</taxon>
        <taxon>Pseudomonadati</taxon>
        <taxon>Pseudomonadota</taxon>
        <taxon>Alphaproteobacteria</taxon>
        <taxon>Hyphomicrobiales</taxon>
        <taxon>Methylobacteriaceae</taxon>
        <taxon>Microvirga</taxon>
    </lineage>
</organism>
<name>A0A931BWT3_9HYPH</name>
<dbReference type="Gene3D" id="3.20.20.140">
    <property type="entry name" value="Metal-dependent hydrolases"/>
    <property type="match status" value="1"/>
</dbReference>
<dbReference type="GO" id="GO:0019748">
    <property type="term" value="P:secondary metabolic process"/>
    <property type="evidence" value="ECO:0007669"/>
    <property type="project" value="TreeGrafter"/>
</dbReference>
<feature type="domain" description="Amidohydrolase-related" evidence="2">
    <location>
        <begin position="5"/>
        <end position="328"/>
    </location>
</feature>
<dbReference type="EMBL" id="JADQDO010000011">
    <property type="protein sequence ID" value="MBF9235285.1"/>
    <property type="molecule type" value="Genomic_DNA"/>
</dbReference>
<dbReference type="InterPro" id="IPR032465">
    <property type="entry name" value="ACMSD"/>
</dbReference>
<dbReference type="Pfam" id="PF04909">
    <property type="entry name" value="Amidohydro_2"/>
    <property type="match status" value="1"/>
</dbReference>
<reference evidence="3" key="1">
    <citation type="submission" date="2020-11" db="EMBL/GenBank/DDBJ databases">
        <authorList>
            <person name="Kim M.K."/>
        </authorList>
    </citation>
    <scope>NUCLEOTIDE SEQUENCE</scope>
    <source>
        <strain evidence="3">BT350</strain>
    </source>
</reference>
<dbReference type="AlphaFoldDB" id="A0A931BWT3"/>
<evidence type="ECO:0000313" key="4">
    <source>
        <dbReference type="Proteomes" id="UP000599312"/>
    </source>
</evidence>
<dbReference type="PANTHER" id="PTHR21240">
    <property type="entry name" value="2-AMINO-3-CARBOXYLMUCONATE-6-SEMIALDEHYDE DECARBOXYLASE"/>
    <property type="match status" value="1"/>
</dbReference>